<protein>
    <submittedName>
        <fullName evidence="1">Uncharacterized protein</fullName>
    </submittedName>
</protein>
<evidence type="ECO:0000313" key="2">
    <source>
        <dbReference type="Proteomes" id="UP000276133"/>
    </source>
</evidence>
<organism evidence="1 2">
    <name type="scientific">Brachionus plicatilis</name>
    <name type="common">Marine rotifer</name>
    <name type="synonym">Brachionus muelleri</name>
    <dbReference type="NCBI Taxonomy" id="10195"/>
    <lineage>
        <taxon>Eukaryota</taxon>
        <taxon>Metazoa</taxon>
        <taxon>Spiralia</taxon>
        <taxon>Gnathifera</taxon>
        <taxon>Rotifera</taxon>
        <taxon>Eurotatoria</taxon>
        <taxon>Monogononta</taxon>
        <taxon>Pseudotrocha</taxon>
        <taxon>Ploima</taxon>
        <taxon>Brachionidae</taxon>
        <taxon>Brachionus</taxon>
    </lineage>
</organism>
<reference evidence="1 2" key="1">
    <citation type="journal article" date="2018" name="Sci. Rep.">
        <title>Genomic signatures of local adaptation to the degree of environmental predictability in rotifers.</title>
        <authorList>
            <person name="Franch-Gras L."/>
            <person name="Hahn C."/>
            <person name="Garcia-Roger E.M."/>
            <person name="Carmona M.J."/>
            <person name="Serra M."/>
            <person name="Gomez A."/>
        </authorList>
    </citation>
    <scope>NUCLEOTIDE SEQUENCE [LARGE SCALE GENOMIC DNA]</scope>
    <source>
        <strain evidence="1">HYR1</strain>
    </source>
</reference>
<gene>
    <name evidence="1" type="ORF">BpHYR1_046667</name>
</gene>
<dbReference type="AlphaFoldDB" id="A0A3M7RVD0"/>
<comment type="caution">
    <text evidence="1">The sequence shown here is derived from an EMBL/GenBank/DDBJ whole genome shotgun (WGS) entry which is preliminary data.</text>
</comment>
<accession>A0A3M7RVD0</accession>
<dbReference type="EMBL" id="REGN01002531">
    <property type="protein sequence ID" value="RNA27534.1"/>
    <property type="molecule type" value="Genomic_DNA"/>
</dbReference>
<evidence type="ECO:0000313" key="1">
    <source>
        <dbReference type="EMBL" id="RNA27534.1"/>
    </source>
</evidence>
<keyword evidence="2" id="KW-1185">Reference proteome</keyword>
<proteinExistence type="predicted"/>
<name>A0A3M7RVD0_BRAPC</name>
<sequence length="95" mass="11795">MEYNKLFFISNYFTIDKQLMKFTGFRFFFKIHFTRIKFAYQTEFIIFELNNFDLKIKYYCTIGRFDHIFRILKIFKFAIALDQLRELIDKQNTAI</sequence>
<dbReference type="Proteomes" id="UP000276133">
    <property type="component" value="Unassembled WGS sequence"/>
</dbReference>